<dbReference type="Proteomes" id="UP000324897">
    <property type="component" value="Chromosome 2"/>
</dbReference>
<evidence type="ECO:0000259" key="1">
    <source>
        <dbReference type="Pfam" id="PF04782"/>
    </source>
</evidence>
<name>A0A5J9UKZ5_9POAL</name>
<dbReference type="PANTHER" id="PTHR21450:SF48">
    <property type="entry name" value="OS08G0551200 PROTEIN"/>
    <property type="match status" value="1"/>
</dbReference>
<keyword evidence="3" id="KW-1185">Reference proteome</keyword>
<dbReference type="Gramene" id="TVU24216">
    <property type="protein sequence ID" value="TVU24216"/>
    <property type="gene ID" value="EJB05_26635"/>
</dbReference>
<reference evidence="2 3" key="1">
    <citation type="journal article" date="2019" name="Sci. Rep.">
        <title>A high-quality genome of Eragrostis curvula grass provides insights into Poaceae evolution and supports new strategies to enhance forage quality.</title>
        <authorList>
            <person name="Carballo J."/>
            <person name="Santos B.A.C.M."/>
            <person name="Zappacosta D."/>
            <person name="Garbus I."/>
            <person name="Selva J.P."/>
            <person name="Gallo C.A."/>
            <person name="Diaz A."/>
            <person name="Albertini E."/>
            <person name="Caccamo M."/>
            <person name="Echenique V."/>
        </authorList>
    </citation>
    <scope>NUCLEOTIDE SEQUENCE [LARGE SCALE GENOMIC DNA]</scope>
    <source>
        <strain evidence="3">cv. Victoria</strain>
        <tissue evidence="2">Leaf</tissue>
    </source>
</reference>
<dbReference type="Pfam" id="PF04782">
    <property type="entry name" value="DUF632"/>
    <property type="match status" value="1"/>
</dbReference>
<dbReference type="PANTHER" id="PTHR21450">
    <property type="entry name" value="PROTEIN ALTERED PHOSPHATE STARVATION RESPONSE 1"/>
    <property type="match status" value="1"/>
</dbReference>
<evidence type="ECO:0000313" key="2">
    <source>
        <dbReference type="EMBL" id="TVU24216.1"/>
    </source>
</evidence>
<protein>
    <recommendedName>
        <fullName evidence="1">DUF632 domain-containing protein</fullName>
    </recommendedName>
</protein>
<feature type="domain" description="DUF632" evidence="1">
    <location>
        <begin position="41"/>
        <end position="70"/>
    </location>
</feature>
<evidence type="ECO:0000313" key="3">
    <source>
        <dbReference type="Proteomes" id="UP000324897"/>
    </source>
</evidence>
<dbReference type="InterPro" id="IPR006867">
    <property type="entry name" value="DUF632"/>
</dbReference>
<dbReference type="AlphaFoldDB" id="A0A5J9UKZ5"/>
<accession>A0A5J9UKZ5</accession>
<feature type="non-terminal residue" evidence="2">
    <location>
        <position position="1"/>
    </location>
</feature>
<comment type="caution">
    <text evidence="2">The sequence shown here is derived from an EMBL/GenBank/DDBJ whole genome shotgun (WGS) entry which is preliminary data.</text>
</comment>
<proteinExistence type="predicted"/>
<dbReference type="EMBL" id="RWGY01000013">
    <property type="protein sequence ID" value="TVU24216.1"/>
    <property type="molecule type" value="Genomic_DNA"/>
</dbReference>
<organism evidence="2 3">
    <name type="scientific">Eragrostis curvula</name>
    <name type="common">weeping love grass</name>
    <dbReference type="NCBI Taxonomy" id="38414"/>
    <lineage>
        <taxon>Eukaryota</taxon>
        <taxon>Viridiplantae</taxon>
        <taxon>Streptophyta</taxon>
        <taxon>Embryophyta</taxon>
        <taxon>Tracheophyta</taxon>
        <taxon>Spermatophyta</taxon>
        <taxon>Magnoliopsida</taxon>
        <taxon>Liliopsida</taxon>
        <taxon>Poales</taxon>
        <taxon>Poaceae</taxon>
        <taxon>PACMAD clade</taxon>
        <taxon>Chloridoideae</taxon>
        <taxon>Eragrostideae</taxon>
        <taxon>Eragrostidinae</taxon>
        <taxon>Eragrostis</taxon>
    </lineage>
</organism>
<gene>
    <name evidence="2" type="ORF">EJB05_26635</name>
</gene>
<sequence>MAASSSYQPLPTQSPPRVPIWDISNLLKTFQRYYVGLPAAMVIKSISNKINKLRDEVLWPQTHELIQGSNRFSQAVGASVVGHDYQISGRFGAPHVFIICNYWAINIARISQMVVHTMQDFASNVLHIWERQRSEWKQAMLAEKDI</sequence>